<reference evidence="4" key="1">
    <citation type="submission" date="2019-03" db="EMBL/GenBank/DDBJ databases">
        <title>Long read genome sequence of the mycoparasitic Pythium oligandrum ATCC 38472 isolated from sugarbeet rhizosphere.</title>
        <authorList>
            <person name="Gaulin E."/>
        </authorList>
    </citation>
    <scope>NUCLEOTIDE SEQUENCE</scope>
    <source>
        <strain evidence="4">ATCC 38472_TT</strain>
    </source>
</reference>
<keyword evidence="2" id="KW-0472">Membrane</keyword>
<proteinExistence type="predicted"/>
<protein>
    <recommendedName>
        <fullName evidence="3">Putative auto-transporter adhesin head GIN domain-containing protein</fullName>
    </recommendedName>
</protein>
<dbReference type="PANTHER" id="PTHR39200">
    <property type="entry name" value="HYPOTHETICAL EXPORTED PROTEIN"/>
    <property type="match status" value="1"/>
</dbReference>
<keyword evidence="2" id="KW-1133">Transmembrane helix</keyword>
<sequence>MFLARVRVSVRLWRLYTLATVALCLCNAFARALTVTRGEITSIPAEHRTGSASLVQDLLVLQPENTAEAVQGLVLGTSCDVYVDYAVNSECTSCVATVRFLGTSRSVLNRYSVSARDASLSIEGTSSDLRIEVILHRASSLRSLTLEGTSDVVVGDNTMAQDNASASVSIVVTGVGSIYLPEQATYNVKQFVVKVVGSGDVSIPGKQINADDVDVQVQGSGSICLAVQNVLVKGSTSLQGTSSGDISVNAAHFKTERLAVAVQGSGDVSFSQPGSCNEATVTVAGAGDVHIGNVRCIDVDVELAGSGNVVVQSQRSLSGNRFGSGDIYYQGEEPEYVTEKRIPGSSRPHLIAEPYRGQLPLKPCLIQPRRPRQESPMAFKPSQSSPWKTESGWNTTWSTPEPYSPPSSTPAAHTGGVIVRVRWLGLGLLVIAVVLALYEFQGWRRRHRGPNERSPLLGNDVPVYI</sequence>
<dbReference type="Proteomes" id="UP000794436">
    <property type="component" value="Unassembled WGS sequence"/>
</dbReference>
<dbReference type="OrthoDB" id="161142at2759"/>
<feature type="compositionally biased region" description="Polar residues" evidence="1">
    <location>
        <begin position="381"/>
        <end position="394"/>
    </location>
</feature>
<dbReference type="AlphaFoldDB" id="A0A8K1CE58"/>
<evidence type="ECO:0000313" key="5">
    <source>
        <dbReference type="Proteomes" id="UP000794436"/>
    </source>
</evidence>
<evidence type="ECO:0000256" key="1">
    <source>
        <dbReference type="SAM" id="MobiDB-lite"/>
    </source>
</evidence>
<dbReference type="Pfam" id="PF10988">
    <property type="entry name" value="DUF2807"/>
    <property type="match status" value="1"/>
</dbReference>
<feature type="transmembrane region" description="Helical" evidence="2">
    <location>
        <begin position="421"/>
        <end position="438"/>
    </location>
</feature>
<evidence type="ECO:0000256" key="2">
    <source>
        <dbReference type="SAM" id="Phobius"/>
    </source>
</evidence>
<gene>
    <name evidence="4" type="ORF">Poli38472_010842</name>
</gene>
<feature type="domain" description="Putative auto-transporter adhesin head GIN" evidence="3">
    <location>
        <begin position="230"/>
        <end position="332"/>
    </location>
</feature>
<evidence type="ECO:0000313" key="4">
    <source>
        <dbReference type="EMBL" id="TMW61779.1"/>
    </source>
</evidence>
<organism evidence="4 5">
    <name type="scientific">Pythium oligandrum</name>
    <name type="common">Mycoparasitic fungus</name>
    <dbReference type="NCBI Taxonomy" id="41045"/>
    <lineage>
        <taxon>Eukaryota</taxon>
        <taxon>Sar</taxon>
        <taxon>Stramenopiles</taxon>
        <taxon>Oomycota</taxon>
        <taxon>Peronosporomycetes</taxon>
        <taxon>Pythiales</taxon>
        <taxon>Pythiaceae</taxon>
        <taxon>Pythium</taxon>
    </lineage>
</organism>
<dbReference type="InterPro" id="IPR021255">
    <property type="entry name" value="DUF2807"/>
</dbReference>
<dbReference type="Gene3D" id="2.160.20.120">
    <property type="match status" value="1"/>
</dbReference>
<dbReference type="EMBL" id="SPLM01000075">
    <property type="protein sequence ID" value="TMW61779.1"/>
    <property type="molecule type" value="Genomic_DNA"/>
</dbReference>
<comment type="caution">
    <text evidence="4">The sequence shown here is derived from an EMBL/GenBank/DDBJ whole genome shotgun (WGS) entry which is preliminary data.</text>
</comment>
<keyword evidence="5" id="KW-1185">Reference proteome</keyword>
<keyword evidence="2" id="KW-0812">Transmembrane</keyword>
<name>A0A8K1CE58_PYTOL</name>
<accession>A0A8K1CE58</accession>
<feature type="region of interest" description="Disordered" evidence="1">
    <location>
        <begin position="371"/>
        <end position="411"/>
    </location>
</feature>
<evidence type="ECO:0000259" key="3">
    <source>
        <dbReference type="Pfam" id="PF10988"/>
    </source>
</evidence>
<dbReference type="PANTHER" id="PTHR39200:SF1">
    <property type="entry name" value="AUTO-TRANSPORTER ADHESIN HEAD GIN DOMAIN-CONTAINING PROTEIN-RELATED"/>
    <property type="match status" value="1"/>
</dbReference>